<name>A0A917NPG8_9BACL</name>
<dbReference type="PANTHER" id="PTHR16950">
    <property type="entry name" value="ZINC TRANSPORTER SLC39A7 HISTIDINE-RICH MEMBRANE PROTEIN KE4"/>
    <property type="match status" value="1"/>
</dbReference>
<dbReference type="EMBL" id="BMOY01000049">
    <property type="protein sequence ID" value="GGJ12992.1"/>
    <property type="molecule type" value="Genomic_DNA"/>
</dbReference>
<feature type="transmembrane region" description="Helical" evidence="5">
    <location>
        <begin position="32"/>
        <end position="51"/>
    </location>
</feature>
<evidence type="ECO:0000256" key="4">
    <source>
        <dbReference type="ARBA" id="ARBA00023136"/>
    </source>
</evidence>
<sequence>MRMWFVLGLCTLAALADVLGGLLMVVRRVGPRSVTLLTSLGAGFLLGATLLDRLPDALHELPNVAPWFVTVGYLTLLALEHMGNGRSKHHHGGQDTKGPRPTGHAVTAEVWIDPKAAALSFVGLLFHTFMDGVIIAGGFALSPATGWLMFVAIMLHKIPEGFSMATISLAAGTSRWRAFLTTVGLAISTLAGAIVMLRLGVTGGTGIKLLMALATGSFLYIATSDLIPAVRHEGYRAVLCILTGVGLFSLSLWLLRWTGLS</sequence>
<evidence type="ECO:0000256" key="2">
    <source>
        <dbReference type="ARBA" id="ARBA00022692"/>
    </source>
</evidence>
<comment type="subcellular location">
    <subcellularLocation>
        <location evidence="1">Membrane</location>
        <topology evidence="1">Multi-pass membrane protein</topology>
    </subcellularLocation>
</comment>
<feature type="transmembrane region" description="Helical" evidence="5">
    <location>
        <begin position="205"/>
        <end position="223"/>
    </location>
</feature>
<gene>
    <name evidence="6" type="ORF">GCM10010885_22860</name>
</gene>
<evidence type="ECO:0000313" key="6">
    <source>
        <dbReference type="EMBL" id="GGJ12992.1"/>
    </source>
</evidence>
<dbReference type="Proteomes" id="UP000637695">
    <property type="component" value="Unassembled WGS sequence"/>
</dbReference>
<dbReference type="RefSeq" id="WP_188883239.1">
    <property type="nucleotide sequence ID" value="NZ_BMOY01000049.1"/>
</dbReference>
<evidence type="ECO:0000313" key="7">
    <source>
        <dbReference type="Proteomes" id="UP000637695"/>
    </source>
</evidence>
<feature type="transmembrane region" description="Helical" evidence="5">
    <location>
        <begin position="176"/>
        <end position="199"/>
    </location>
</feature>
<keyword evidence="2 5" id="KW-0812">Transmembrane</keyword>
<evidence type="ECO:0000256" key="1">
    <source>
        <dbReference type="ARBA" id="ARBA00004141"/>
    </source>
</evidence>
<protein>
    <submittedName>
        <fullName evidence="6">Divalent cation transporter</fullName>
    </submittedName>
</protein>
<comment type="caution">
    <text evidence="6">The sequence shown here is derived from an EMBL/GenBank/DDBJ whole genome shotgun (WGS) entry which is preliminary data.</text>
</comment>
<keyword evidence="3 5" id="KW-1133">Transmembrane helix</keyword>
<dbReference type="PANTHER" id="PTHR16950:SF16">
    <property type="entry name" value="ZINC TRANSPORTER ZIP13"/>
    <property type="match status" value="1"/>
</dbReference>
<feature type="transmembrane region" description="Helical" evidence="5">
    <location>
        <begin position="133"/>
        <end position="155"/>
    </location>
</feature>
<keyword evidence="4 5" id="KW-0472">Membrane</keyword>
<dbReference type="InterPro" id="IPR003689">
    <property type="entry name" value="ZIP"/>
</dbReference>
<dbReference type="AlphaFoldDB" id="A0A917NPG8"/>
<proteinExistence type="predicted"/>
<evidence type="ECO:0000256" key="3">
    <source>
        <dbReference type="ARBA" id="ARBA00022989"/>
    </source>
</evidence>
<evidence type="ECO:0000256" key="5">
    <source>
        <dbReference type="SAM" id="Phobius"/>
    </source>
</evidence>
<dbReference type="GO" id="GO:0046873">
    <property type="term" value="F:metal ion transmembrane transporter activity"/>
    <property type="evidence" value="ECO:0007669"/>
    <property type="project" value="InterPro"/>
</dbReference>
<dbReference type="Pfam" id="PF02535">
    <property type="entry name" value="Zip"/>
    <property type="match status" value="1"/>
</dbReference>
<dbReference type="GO" id="GO:0016020">
    <property type="term" value="C:membrane"/>
    <property type="evidence" value="ECO:0007669"/>
    <property type="project" value="UniProtKB-SubCell"/>
</dbReference>
<feature type="transmembrane region" description="Helical" evidence="5">
    <location>
        <begin position="235"/>
        <end position="255"/>
    </location>
</feature>
<reference evidence="6" key="2">
    <citation type="submission" date="2020-09" db="EMBL/GenBank/DDBJ databases">
        <authorList>
            <person name="Sun Q."/>
            <person name="Ohkuma M."/>
        </authorList>
    </citation>
    <scope>NUCLEOTIDE SEQUENCE</scope>
    <source>
        <strain evidence="6">JCM 18487</strain>
    </source>
</reference>
<accession>A0A917NPG8</accession>
<organism evidence="6 7">
    <name type="scientific">Alicyclobacillus cellulosilyticus</name>
    <dbReference type="NCBI Taxonomy" id="1003997"/>
    <lineage>
        <taxon>Bacteria</taxon>
        <taxon>Bacillati</taxon>
        <taxon>Bacillota</taxon>
        <taxon>Bacilli</taxon>
        <taxon>Bacillales</taxon>
        <taxon>Alicyclobacillaceae</taxon>
        <taxon>Alicyclobacillus</taxon>
    </lineage>
</organism>
<keyword evidence="7" id="KW-1185">Reference proteome</keyword>
<reference evidence="6" key="1">
    <citation type="journal article" date="2014" name="Int. J. Syst. Evol. Microbiol.">
        <title>Complete genome sequence of Corynebacterium casei LMG S-19264T (=DSM 44701T), isolated from a smear-ripened cheese.</title>
        <authorList>
            <consortium name="US DOE Joint Genome Institute (JGI-PGF)"/>
            <person name="Walter F."/>
            <person name="Albersmeier A."/>
            <person name="Kalinowski J."/>
            <person name="Ruckert C."/>
        </authorList>
    </citation>
    <scope>NUCLEOTIDE SEQUENCE</scope>
    <source>
        <strain evidence="6">JCM 18487</strain>
    </source>
</reference>